<proteinExistence type="predicted"/>
<dbReference type="Pfam" id="PF05711">
    <property type="entry name" value="TylF"/>
    <property type="match status" value="1"/>
</dbReference>
<dbReference type="AlphaFoldDB" id="A0A9P1FQ34"/>
<dbReference type="PANTHER" id="PTHR40036:SF1">
    <property type="entry name" value="MACROCIN O-METHYLTRANSFERASE"/>
    <property type="match status" value="1"/>
</dbReference>
<reference evidence="1" key="1">
    <citation type="submission" date="2022-10" db="EMBL/GenBank/DDBJ databases">
        <authorList>
            <person name="Chen Y."/>
            <person name="Dougan E. K."/>
            <person name="Chan C."/>
            <person name="Rhodes N."/>
            <person name="Thang M."/>
        </authorList>
    </citation>
    <scope>NUCLEOTIDE SEQUENCE</scope>
</reference>
<sequence>MSHPCSSYRWQGDYVSWEELQLLPDDPWLANTRRQLTEHWPKITMTSEEKMKTTALLLLWLSKANIAGDVAEAGVWRGGHALFMKFAADHLSYRFSKRSRRVWLLDSFHGFGYENTGVDEVFNRVNNSADGWLPVIALFRGLNMLDSRVIFLRGFYEDSLPLVPNFIRFALLRVDCDMYSSIVQARRRGPRSMRKTPNEENVGDVWWQKTMESNVAKSSFCLEQANMKVRAADTWCTDDCHPACCI</sequence>
<name>A0A9P1FQ34_9DINO</name>
<evidence type="ECO:0000313" key="2">
    <source>
        <dbReference type="EMBL" id="CAL1137411.1"/>
    </source>
</evidence>
<comment type="caution">
    <text evidence="1">The sequence shown here is derived from an EMBL/GenBank/DDBJ whole genome shotgun (WGS) entry which is preliminary data.</text>
</comment>
<dbReference type="InterPro" id="IPR008884">
    <property type="entry name" value="TylF_MeTrfase"/>
</dbReference>
<dbReference type="PANTHER" id="PTHR40036">
    <property type="entry name" value="MACROCIN O-METHYLTRANSFERASE"/>
    <property type="match status" value="1"/>
</dbReference>
<keyword evidence="4" id="KW-1185">Reference proteome</keyword>
<reference evidence="2" key="2">
    <citation type="submission" date="2024-04" db="EMBL/GenBank/DDBJ databases">
        <authorList>
            <person name="Chen Y."/>
            <person name="Shah S."/>
            <person name="Dougan E. K."/>
            <person name="Thang M."/>
            <person name="Chan C."/>
        </authorList>
    </citation>
    <scope>NUCLEOTIDE SEQUENCE [LARGE SCALE GENOMIC DNA]</scope>
</reference>
<dbReference type="OrthoDB" id="198715at2759"/>
<accession>A0A9P1FQ34</accession>
<dbReference type="EMBL" id="CAMXCT010000857">
    <property type="protein sequence ID" value="CAI3984036.1"/>
    <property type="molecule type" value="Genomic_DNA"/>
</dbReference>
<evidence type="ECO:0000313" key="1">
    <source>
        <dbReference type="EMBL" id="CAI3984036.1"/>
    </source>
</evidence>
<evidence type="ECO:0000313" key="3">
    <source>
        <dbReference type="EMBL" id="CAL4771348.1"/>
    </source>
</evidence>
<protein>
    <submittedName>
        <fullName evidence="3">8-demethyl-8-(2,3-dimethoxy-alpha-L-rhamnosyl)-te tracenomycin-C 4'-O-methyltransferase (O-methyltransferas e III)</fullName>
    </submittedName>
</protein>
<dbReference type="EMBL" id="CAMXCT020000857">
    <property type="protein sequence ID" value="CAL1137411.1"/>
    <property type="molecule type" value="Genomic_DNA"/>
</dbReference>
<gene>
    <name evidence="1" type="ORF">C1SCF055_LOCUS11593</name>
</gene>
<evidence type="ECO:0000313" key="4">
    <source>
        <dbReference type="Proteomes" id="UP001152797"/>
    </source>
</evidence>
<organism evidence="1">
    <name type="scientific">Cladocopium goreaui</name>
    <dbReference type="NCBI Taxonomy" id="2562237"/>
    <lineage>
        <taxon>Eukaryota</taxon>
        <taxon>Sar</taxon>
        <taxon>Alveolata</taxon>
        <taxon>Dinophyceae</taxon>
        <taxon>Suessiales</taxon>
        <taxon>Symbiodiniaceae</taxon>
        <taxon>Cladocopium</taxon>
    </lineage>
</organism>
<dbReference type="EMBL" id="CAMXCT030000857">
    <property type="protein sequence ID" value="CAL4771348.1"/>
    <property type="molecule type" value="Genomic_DNA"/>
</dbReference>
<dbReference type="Proteomes" id="UP001152797">
    <property type="component" value="Unassembled WGS sequence"/>
</dbReference>
<dbReference type="Gene3D" id="3.40.50.150">
    <property type="entry name" value="Vaccinia Virus protein VP39"/>
    <property type="match status" value="1"/>
</dbReference>
<dbReference type="InterPro" id="IPR029063">
    <property type="entry name" value="SAM-dependent_MTases_sf"/>
</dbReference>